<evidence type="ECO:0000313" key="1">
    <source>
        <dbReference type="EMBL" id="WSC15335.1"/>
    </source>
</evidence>
<dbReference type="RefSeq" id="WP_326594369.1">
    <property type="nucleotide sequence ID" value="NZ_CP109114.1"/>
</dbReference>
<reference evidence="1 2" key="1">
    <citation type="submission" date="2022-10" db="EMBL/GenBank/DDBJ databases">
        <title>The complete genomes of actinobacterial strains from the NBC collection.</title>
        <authorList>
            <person name="Joergensen T.S."/>
            <person name="Alvarez Arevalo M."/>
            <person name="Sterndorff E.B."/>
            <person name="Faurdal D."/>
            <person name="Vuksanovic O."/>
            <person name="Mourched A.-S."/>
            <person name="Charusanti P."/>
            <person name="Shaw S."/>
            <person name="Blin K."/>
            <person name="Weber T."/>
        </authorList>
    </citation>
    <scope>NUCLEOTIDE SEQUENCE [LARGE SCALE GENOMIC DNA]</scope>
    <source>
        <strain evidence="1 2">NBC 01769</strain>
    </source>
</reference>
<dbReference type="InterPro" id="IPR037883">
    <property type="entry name" value="Knr4/Smi1-like_sf"/>
</dbReference>
<evidence type="ECO:0000313" key="2">
    <source>
        <dbReference type="Proteomes" id="UP001330827"/>
    </source>
</evidence>
<sequence length="175" mass="20192">MSVAELARWANVSYPPAPGEVDWSSVPVELRTLLPDDYREMIDTFGGGSFDRHIWIHSPRRQGESYDLASWAVEREMALELLWGAGEEIPPEIDRESDRLIAWASTGDGEYIYWVVPREGPFPTGRRIAVQDYDGDWEFFDLSCTEFLLRWVNGELDTNLISSTFAEFENSFIRY</sequence>
<dbReference type="Pfam" id="PF14568">
    <property type="entry name" value="SUKH_6"/>
    <property type="match status" value="1"/>
</dbReference>
<keyword evidence="2" id="KW-1185">Reference proteome</keyword>
<dbReference type="SUPFAM" id="SSF160631">
    <property type="entry name" value="SMI1/KNR4-like"/>
    <property type="match status" value="1"/>
</dbReference>
<dbReference type="Proteomes" id="UP001330827">
    <property type="component" value="Chromosome"/>
</dbReference>
<protein>
    <submittedName>
        <fullName evidence="1">SMI1/KNR4 family protein</fullName>
    </submittedName>
</protein>
<gene>
    <name evidence="1" type="ORF">OIE64_22520</name>
</gene>
<accession>A0ABZ1G835</accession>
<proteinExistence type="predicted"/>
<name>A0ABZ1G835_9ACTN</name>
<dbReference type="EMBL" id="CP109114">
    <property type="protein sequence ID" value="WSC15335.1"/>
    <property type="molecule type" value="Genomic_DNA"/>
</dbReference>
<organism evidence="1 2">
    <name type="scientific">Streptomyces brevispora</name>
    <dbReference type="NCBI Taxonomy" id="887462"/>
    <lineage>
        <taxon>Bacteria</taxon>
        <taxon>Bacillati</taxon>
        <taxon>Actinomycetota</taxon>
        <taxon>Actinomycetes</taxon>
        <taxon>Kitasatosporales</taxon>
        <taxon>Streptomycetaceae</taxon>
        <taxon>Streptomyces</taxon>
    </lineage>
</organism>